<dbReference type="AlphaFoldDB" id="A0A2P4ETK6"/>
<gene>
    <name evidence="2" type="ORF">C1949_13180</name>
</gene>
<dbReference type="OrthoDB" id="7024310at2"/>
<organism evidence="2 3">
    <name type="scientific">Halopseudomonas oceani</name>
    <dbReference type="NCBI Taxonomy" id="1708783"/>
    <lineage>
        <taxon>Bacteria</taxon>
        <taxon>Pseudomonadati</taxon>
        <taxon>Pseudomonadota</taxon>
        <taxon>Gammaproteobacteria</taxon>
        <taxon>Pseudomonadales</taxon>
        <taxon>Pseudomonadaceae</taxon>
        <taxon>Halopseudomonas</taxon>
    </lineage>
</organism>
<dbReference type="EMBL" id="PPSK01000012">
    <property type="protein sequence ID" value="POB02620.1"/>
    <property type="molecule type" value="Genomic_DNA"/>
</dbReference>
<sequence>MPYGIALFLIWLVLLLRFPRVMLPVSAVVAGLGLLLGAIMGVLQWQQSQRIDHLAFDLSYQPADCPFGQPLAVRIHNGGELTARNISWQLWVNQPGYNSNLVDVASSDQRFTLGPDLLPGADTLVCYSLPRLRRGYRESELEYRADAVRADFIKEQ</sequence>
<accession>A0A2P4ETK6</accession>
<feature type="transmembrane region" description="Helical" evidence="1">
    <location>
        <begin position="27"/>
        <end position="45"/>
    </location>
</feature>
<evidence type="ECO:0000256" key="1">
    <source>
        <dbReference type="SAM" id="Phobius"/>
    </source>
</evidence>
<keyword evidence="1" id="KW-0812">Transmembrane</keyword>
<protein>
    <submittedName>
        <fullName evidence="2">Multidrug transporter</fullName>
    </submittedName>
</protein>
<dbReference type="Proteomes" id="UP000243451">
    <property type="component" value="Unassembled WGS sequence"/>
</dbReference>
<keyword evidence="3" id="KW-1185">Reference proteome</keyword>
<evidence type="ECO:0000313" key="3">
    <source>
        <dbReference type="Proteomes" id="UP000243451"/>
    </source>
</evidence>
<evidence type="ECO:0000313" key="2">
    <source>
        <dbReference type="EMBL" id="POB02620.1"/>
    </source>
</evidence>
<proteinExistence type="predicted"/>
<dbReference type="RefSeq" id="WP_104738930.1">
    <property type="nucleotide sequence ID" value="NZ_BMHR01000012.1"/>
</dbReference>
<comment type="caution">
    <text evidence="2">The sequence shown here is derived from an EMBL/GenBank/DDBJ whole genome shotgun (WGS) entry which is preliminary data.</text>
</comment>
<reference evidence="2 3" key="1">
    <citation type="submission" date="2018-01" db="EMBL/GenBank/DDBJ databases">
        <title>Draft genome of the type strain Pseudomonas oceani DSM 100277 isolated from the deep water in Okinawa trough, northwestern Pacific Ocean.</title>
        <authorList>
            <person name="Gomila M."/>
            <person name="Mulet M."/>
            <person name="Garcia-Valdes E."/>
            <person name="Lalucat J."/>
        </authorList>
    </citation>
    <scope>NUCLEOTIDE SEQUENCE [LARGE SCALE GENOMIC DNA]</scope>
    <source>
        <strain evidence="2 3">DSM 100277</strain>
    </source>
</reference>
<name>A0A2P4ETK6_9GAMM</name>
<keyword evidence="1" id="KW-1133">Transmembrane helix</keyword>
<keyword evidence="1" id="KW-0472">Membrane</keyword>